<dbReference type="Gene3D" id="3.40.50.720">
    <property type="entry name" value="NAD(P)-binding Rossmann-like Domain"/>
    <property type="match status" value="2"/>
</dbReference>
<feature type="domain" description="3-hydroxyisobutyrate dehydrogenase-like NAD-binding" evidence="4">
    <location>
        <begin position="522"/>
        <end position="641"/>
    </location>
</feature>
<organism evidence="5 6">
    <name type="scientific">Burkholderia diffusa</name>
    <dbReference type="NCBI Taxonomy" id="488732"/>
    <lineage>
        <taxon>Bacteria</taxon>
        <taxon>Pseudomonadati</taxon>
        <taxon>Pseudomonadota</taxon>
        <taxon>Betaproteobacteria</taxon>
        <taxon>Burkholderiales</taxon>
        <taxon>Burkholderiaceae</taxon>
        <taxon>Burkholderia</taxon>
        <taxon>Burkholderia cepacia complex</taxon>
    </lineage>
</organism>
<dbReference type="InterPro" id="IPR008927">
    <property type="entry name" value="6-PGluconate_DH-like_C_sf"/>
</dbReference>
<dbReference type="Pfam" id="PF03446">
    <property type="entry name" value="NAD_binding_2"/>
    <property type="match status" value="2"/>
</dbReference>
<dbReference type="SUPFAM" id="SSF48179">
    <property type="entry name" value="6-phosphogluconate dehydrogenase C-terminal domain-like"/>
    <property type="match status" value="2"/>
</dbReference>
<dbReference type="AlphaFoldDB" id="A0A6P2R5F6"/>
<name>A0A6P2R5F6_9BURK</name>
<dbReference type="PANTHER" id="PTHR22981:SF7">
    <property type="entry name" value="3-HYDROXYISOBUTYRATE DEHYDROGENASE, MITOCHONDRIAL"/>
    <property type="match status" value="1"/>
</dbReference>
<dbReference type="InterPro" id="IPR036291">
    <property type="entry name" value="NAD(P)-bd_dom_sf"/>
</dbReference>
<evidence type="ECO:0000313" key="6">
    <source>
        <dbReference type="Proteomes" id="UP000494125"/>
    </source>
</evidence>
<proteinExistence type="predicted"/>
<dbReference type="PANTHER" id="PTHR22981">
    <property type="entry name" value="3-HYDROXYISOBUTYRATE DEHYDROGENASE-RELATED"/>
    <property type="match status" value="1"/>
</dbReference>
<evidence type="ECO:0000259" key="3">
    <source>
        <dbReference type="Pfam" id="PF03446"/>
    </source>
</evidence>
<evidence type="ECO:0000259" key="4">
    <source>
        <dbReference type="Pfam" id="PF14833"/>
    </source>
</evidence>
<dbReference type="InterPro" id="IPR013328">
    <property type="entry name" value="6PGD_dom2"/>
</dbReference>
<dbReference type="InterPro" id="IPR006115">
    <property type="entry name" value="6PGDH_NADP-bd"/>
</dbReference>
<feature type="domain" description="6-phosphogluconate dehydrogenase NADP-binding" evidence="3">
    <location>
        <begin position="361"/>
        <end position="519"/>
    </location>
</feature>
<accession>A0A6P2R5F6</accession>
<evidence type="ECO:0000256" key="2">
    <source>
        <dbReference type="ARBA" id="ARBA00023027"/>
    </source>
</evidence>
<feature type="domain" description="3-hydroxyisobutyrate dehydrogenase-like NAD-binding" evidence="4">
    <location>
        <begin position="209"/>
        <end position="328"/>
    </location>
</feature>
<dbReference type="GO" id="GO:0051287">
    <property type="term" value="F:NAD binding"/>
    <property type="evidence" value="ECO:0007669"/>
    <property type="project" value="InterPro"/>
</dbReference>
<protein>
    <submittedName>
        <fullName evidence="5">6-phosphogluconate dehydrogenase</fullName>
    </submittedName>
</protein>
<evidence type="ECO:0000313" key="5">
    <source>
        <dbReference type="EMBL" id="VWC27948.1"/>
    </source>
</evidence>
<keyword evidence="2" id="KW-0520">NAD</keyword>
<evidence type="ECO:0000256" key="1">
    <source>
        <dbReference type="ARBA" id="ARBA00023002"/>
    </source>
</evidence>
<dbReference type="InterPro" id="IPR029154">
    <property type="entry name" value="HIBADH-like_NADP-bd"/>
</dbReference>
<dbReference type="Proteomes" id="UP000494125">
    <property type="component" value="Unassembled WGS sequence"/>
</dbReference>
<gene>
    <name evidence="5" type="ORF">BDI24065_06220</name>
</gene>
<reference evidence="5 6" key="1">
    <citation type="submission" date="2019-09" db="EMBL/GenBank/DDBJ databases">
        <authorList>
            <person name="Depoorter E."/>
        </authorList>
    </citation>
    <scope>NUCLEOTIDE SEQUENCE [LARGE SCALE GENOMIC DNA]</scope>
    <source>
        <strain evidence="5">LMG 24065</strain>
    </source>
</reference>
<dbReference type="Pfam" id="PF14833">
    <property type="entry name" value="NAD_binding_11"/>
    <property type="match status" value="2"/>
</dbReference>
<sequence>MFRRSRYRRGGVWGGAQQSWYGTCNRFAAERNETATRHILEKGLYMKVGYIGLGAMGAPLAQRLIGTYDLCVWDINTAAVAEFEKLGAGVASSAAELAHRCDVLMLCLPRTENVRQVIFGAQGLAQGLTPGKIIIDQTSGVPEQTRDIARQLEAKGVAMIDAPVAGGLAAARAGKVTIMVSGPDSAYQTVSPILHAISSNVFRCGERVGDGQAIKLVNNVMNAACRLATLEIVAMGRKSGLPLATLTDLLNKSTARNRITETMLPAIVEGRAATNFALPLMVKDVRQAIELGMDAGAPMPVSSIALGLLQTGVNTLGQDARLEDVVKLIESMAGTRLRDDAMSLPAATAATAAMAGRDELTVGYVGLGAMGAALVRRLMKFRKVQVFDVRPDIVRDLEADGAVAASDLPSLARDCDVIMICVPDSTVVREVLFGKGGLREGLAAGKIVIDQTTGDPSATRLMAEELKALGVALVDAPVSGGPSGAHAGTVAIMCSGAQDMCARVRPLLESISPNVVYCGDTGYGHIAKLVKNALGACNRLIAYEAVAMGIKNGLKLRDMEKVINSGSGWSATFERVVPVLAAGGRSATLRLELMVKDLRLACETAMNCGAPMLIANAVRNAVEAGANELGGDANIDELARLFEARAGITFAAA</sequence>
<dbReference type="Gene3D" id="1.10.1040.10">
    <property type="entry name" value="N-(1-d-carboxylethyl)-l-norvaline Dehydrogenase, domain 2"/>
    <property type="match status" value="2"/>
</dbReference>
<dbReference type="GO" id="GO:0016616">
    <property type="term" value="F:oxidoreductase activity, acting on the CH-OH group of donors, NAD or NADP as acceptor"/>
    <property type="evidence" value="ECO:0007669"/>
    <property type="project" value="TreeGrafter"/>
</dbReference>
<keyword evidence="6" id="KW-1185">Reference proteome</keyword>
<keyword evidence="1" id="KW-0560">Oxidoreductase</keyword>
<dbReference type="GO" id="GO:0050661">
    <property type="term" value="F:NADP binding"/>
    <property type="evidence" value="ECO:0007669"/>
    <property type="project" value="InterPro"/>
</dbReference>
<dbReference type="EMBL" id="CABVPN010000050">
    <property type="protein sequence ID" value="VWC27948.1"/>
    <property type="molecule type" value="Genomic_DNA"/>
</dbReference>
<dbReference type="SUPFAM" id="SSF51735">
    <property type="entry name" value="NAD(P)-binding Rossmann-fold domains"/>
    <property type="match status" value="2"/>
</dbReference>
<feature type="domain" description="6-phosphogluconate dehydrogenase NADP-binding" evidence="3">
    <location>
        <begin position="47"/>
        <end position="205"/>
    </location>
</feature>